<gene>
    <name evidence="1" type="ORF">Tco_1067318</name>
</gene>
<dbReference type="Proteomes" id="UP001151760">
    <property type="component" value="Unassembled WGS sequence"/>
</dbReference>
<keyword evidence="2" id="KW-1185">Reference proteome</keyword>
<reference evidence="1" key="2">
    <citation type="submission" date="2022-01" db="EMBL/GenBank/DDBJ databases">
        <authorList>
            <person name="Yamashiro T."/>
            <person name="Shiraishi A."/>
            <person name="Satake H."/>
            <person name="Nakayama K."/>
        </authorList>
    </citation>
    <scope>NUCLEOTIDE SEQUENCE</scope>
</reference>
<comment type="caution">
    <text evidence="1">The sequence shown here is derived from an EMBL/GenBank/DDBJ whole genome shotgun (WGS) entry which is preliminary data.</text>
</comment>
<evidence type="ECO:0000313" key="2">
    <source>
        <dbReference type="Proteomes" id="UP001151760"/>
    </source>
</evidence>
<sequence>METIHIKFDELAAMASKCNNSGPGLNCLNFQDSSDETNEIPLQQDLDKLFGPLYEEYYTPSTSKVTNNSAANTLDVEDTPSPSSIIVKDNVVELDGNTIMYSFGNPEVEDAESSSNYQDPSNMHEFHQQHRYTNTWTKNHPIE</sequence>
<dbReference type="EMBL" id="BQNB010019466">
    <property type="protein sequence ID" value="GJT85601.1"/>
    <property type="molecule type" value="Genomic_DNA"/>
</dbReference>
<reference evidence="1" key="1">
    <citation type="journal article" date="2022" name="Int. J. Mol. Sci.">
        <title>Draft Genome of Tanacetum Coccineum: Genomic Comparison of Closely Related Tanacetum-Family Plants.</title>
        <authorList>
            <person name="Yamashiro T."/>
            <person name="Shiraishi A."/>
            <person name="Nakayama K."/>
            <person name="Satake H."/>
        </authorList>
    </citation>
    <scope>NUCLEOTIDE SEQUENCE</scope>
</reference>
<evidence type="ECO:0000313" key="1">
    <source>
        <dbReference type="EMBL" id="GJT85601.1"/>
    </source>
</evidence>
<organism evidence="1 2">
    <name type="scientific">Tanacetum coccineum</name>
    <dbReference type="NCBI Taxonomy" id="301880"/>
    <lineage>
        <taxon>Eukaryota</taxon>
        <taxon>Viridiplantae</taxon>
        <taxon>Streptophyta</taxon>
        <taxon>Embryophyta</taxon>
        <taxon>Tracheophyta</taxon>
        <taxon>Spermatophyta</taxon>
        <taxon>Magnoliopsida</taxon>
        <taxon>eudicotyledons</taxon>
        <taxon>Gunneridae</taxon>
        <taxon>Pentapetalae</taxon>
        <taxon>asterids</taxon>
        <taxon>campanulids</taxon>
        <taxon>Asterales</taxon>
        <taxon>Asteraceae</taxon>
        <taxon>Asteroideae</taxon>
        <taxon>Anthemideae</taxon>
        <taxon>Anthemidinae</taxon>
        <taxon>Tanacetum</taxon>
    </lineage>
</organism>
<name>A0ABQ5HDX1_9ASTR</name>
<proteinExistence type="predicted"/>
<accession>A0ABQ5HDX1</accession>
<protein>
    <submittedName>
        <fullName evidence="1">Uncharacterized protein</fullName>
    </submittedName>
</protein>